<feature type="region of interest" description="Disordered" evidence="1">
    <location>
        <begin position="1"/>
        <end position="32"/>
    </location>
</feature>
<reference evidence="4 5" key="1">
    <citation type="submission" date="2016-10" db="EMBL/GenBank/DDBJ databases">
        <authorList>
            <person name="de Groot N.N."/>
        </authorList>
    </citation>
    <scope>NUCLEOTIDE SEQUENCE [LARGE SCALE GENOMIC DNA]</scope>
    <source>
        <strain evidence="4 5">DSM 25294</strain>
    </source>
</reference>
<evidence type="ECO:0000256" key="1">
    <source>
        <dbReference type="SAM" id="MobiDB-lite"/>
    </source>
</evidence>
<dbReference type="RefSeq" id="WP_139188280.1">
    <property type="nucleotide sequence ID" value="NZ_FNEK01000001.1"/>
</dbReference>
<dbReference type="EMBL" id="FNEK01000001">
    <property type="protein sequence ID" value="SDI27519.1"/>
    <property type="molecule type" value="Genomic_DNA"/>
</dbReference>
<name>A0A1G8J8D5_9RHOB</name>
<evidence type="ECO:0000313" key="5">
    <source>
        <dbReference type="Proteomes" id="UP000199382"/>
    </source>
</evidence>
<evidence type="ECO:0000256" key="2">
    <source>
        <dbReference type="SAM" id="Phobius"/>
    </source>
</evidence>
<keyword evidence="2" id="KW-0812">Transmembrane</keyword>
<feature type="domain" description="YhdP central" evidence="3">
    <location>
        <begin position="398"/>
        <end position="848"/>
    </location>
</feature>
<dbReference type="STRING" id="571298.SAMN04488026_1001255"/>
<sequence length="1132" mass="120271">MARQSGGRNVEESQNSETGDDRPQVDPERAPRQRRRKRWRVLSWSLFILFDIVVVLGVGLFLASLTIEGRDLPTPDWAAEKAGDILSRGLEGGQTDVGEITIRMAQKALPEVVFRDVTVTAPDGSELLNVPALQLSVDKRAIWQGKLQPRALEVVGAKLELRRKADGTFDLGFGSGERPAAFESLDSAIDAVQQLFELPALAPVEKLEVRELEVFYEDARAERAWRVSDGTMLLTHQGDALSLSVALEMPVEDGEDAEPSTVALRLSMGKTGAEAEASVLVQNVRAIDIAAHSPVLSWLEPLKARVSGAMIVGRTDQGAMGSLNGTLEIGPGLFQPETGARPIPFDGARTYFGYRPEQGRISFEELDIHAHDGTLSATGQVYFEGLETGWPTALVGQFAFSELRLDPPGLLREPALFGSGALDLKVSLDPFRAEIGQLVMTTSDPDGTRGQTDLRAAGLVTADDAGWHVSLQLGFDQIRAPMLAALWPLNLVPGTRSWIEDNLLSGRVHDARGGLRIDQGTKPQLALSFEFSDAEVQAMKTLPPVTGARGYASVGGNRFALTLEEGQMRAPRGGVIDATGTTLRVADMRQKPANVELLLKARAPVTAALSVLDEEPFNFLTKAGQPVDLATGEGRAEGRIVFPLKRGLQGRDVDFEVTAYAEDLRSEVLVPNRVLEGKRGRLTARREGLVITGDGALDGVPFAGATVQIPFGEDAAAPTVEGEVEIGEGFVQTFGIGLPKGAVTGAGPANFALELPREGDIRYSLKSDLRGVGLSLPPLGWNKAAKSEGRLQLSGRLGARPNVEALSLKAAGLNAEGSVTTSPEGGLQEALFTRVSVGDWLDAPVVLKGRGLGREPAIELRGGRIDIRKTSIGGASSSGASSAGPPVTLTLDRLTISDGIALTGFRGELTKTAGYSGNFTGSVNGQVRVDGTLVPAKGGGTAVRIRSDNAGAVFKAAGMFQQANGGSMSLILQPRGAPGEYDGQLQVEDVRVRSSSGLTALLNAITVVGLIDELNGAGLLFSDVEAVFRLTPSFVHVTRSSGVGPSLGISMEGVYDMNRDRLNMQGVFSPVYMVNSIGRIFTRKGEGLIGFTYRMRGSSSNPSVEVNPLSALTPGMFRDIFRAPPPQPRGGG</sequence>
<dbReference type="AlphaFoldDB" id="A0A1G8J8D5"/>
<accession>A0A1G8J8D5</accession>
<gene>
    <name evidence="4" type="ORF">SAMN04488026_1001255</name>
</gene>
<keyword evidence="2" id="KW-1133">Transmembrane helix</keyword>
<proteinExistence type="predicted"/>
<evidence type="ECO:0000259" key="3">
    <source>
        <dbReference type="Pfam" id="PF13116"/>
    </source>
</evidence>
<keyword evidence="5" id="KW-1185">Reference proteome</keyword>
<feature type="transmembrane region" description="Helical" evidence="2">
    <location>
        <begin position="41"/>
        <end position="65"/>
    </location>
</feature>
<protein>
    <recommendedName>
        <fullName evidence="3">YhdP central domain-containing protein</fullName>
    </recommendedName>
</protein>
<evidence type="ECO:0000313" key="4">
    <source>
        <dbReference type="EMBL" id="SDI27519.1"/>
    </source>
</evidence>
<dbReference type="Pfam" id="PF13116">
    <property type="entry name" value="YhdP"/>
    <property type="match status" value="1"/>
</dbReference>
<organism evidence="4 5">
    <name type="scientific">Aliiruegeria lutimaris</name>
    <dbReference type="NCBI Taxonomy" id="571298"/>
    <lineage>
        <taxon>Bacteria</taxon>
        <taxon>Pseudomonadati</taxon>
        <taxon>Pseudomonadota</taxon>
        <taxon>Alphaproteobacteria</taxon>
        <taxon>Rhodobacterales</taxon>
        <taxon>Roseobacteraceae</taxon>
        <taxon>Aliiruegeria</taxon>
    </lineage>
</organism>
<dbReference type="OrthoDB" id="7161641at2"/>
<dbReference type="Proteomes" id="UP000199382">
    <property type="component" value="Unassembled WGS sequence"/>
</dbReference>
<dbReference type="InterPro" id="IPR025263">
    <property type="entry name" value="YhdP_central"/>
</dbReference>
<feature type="compositionally biased region" description="Basic and acidic residues" evidence="1">
    <location>
        <begin position="19"/>
        <end position="31"/>
    </location>
</feature>
<keyword evidence="2" id="KW-0472">Membrane</keyword>